<name>A0ABV0PST5_9TELE</name>
<gene>
    <name evidence="1" type="ORF">GOODEAATRI_029633</name>
</gene>
<reference evidence="1 2" key="1">
    <citation type="submission" date="2021-06" db="EMBL/GenBank/DDBJ databases">
        <authorList>
            <person name="Palmer J.M."/>
        </authorList>
    </citation>
    <scope>NUCLEOTIDE SEQUENCE [LARGE SCALE GENOMIC DNA]</scope>
    <source>
        <strain evidence="1 2">GA_2019</strain>
        <tissue evidence="1">Muscle</tissue>
    </source>
</reference>
<keyword evidence="2" id="KW-1185">Reference proteome</keyword>
<accession>A0ABV0PST5</accession>
<evidence type="ECO:0000313" key="1">
    <source>
        <dbReference type="EMBL" id="MEQ2186541.1"/>
    </source>
</evidence>
<sequence length="218" mass="24571">MTMTKHPRHRAETIRIPLGFLILSLWKRPSSRTVFCPGSCDNPFPSSSYFITDNSTEPARSHFSALVIFVHMLACPYRRTKRRGANEEKMGGKRDAAGLPPPYFTVTVAFLSAAVKTAKRAPWLPASSERRPPAHRLLLTGFYMTQRGLSKRSVNSSLPKTQRFAVTLKMGCQVVLSVGGVPVTVFNVEANRYHISNEKAFSEMLFILRMWLHCLTQK</sequence>
<organism evidence="1 2">
    <name type="scientific">Goodea atripinnis</name>
    <dbReference type="NCBI Taxonomy" id="208336"/>
    <lineage>
        <taxon>Eukaryota</taxon>
        <taxon>Metazoa</taxon>
        <taxon>Chordata</taxon>
        <taxon>Craniata</taxon>
        <taxon>Vertebrata</taxon>
        <taxon>Euteleostomi</taxon>
        <taxon>Actinopterygii</taxon>
        <taxon>Neopterygii</taxon>
        <taxon>Teleostei</taxon>
        <taxon>Neoteleostei</taxon>
        <taxon>Acanthomorphata</taxon>
        <taxon>Ovalentaria</taxon>
        <taxon>Atherinomorphae</taxon>
        <taxon>Cyprinodontiformes</taxon>
        <taxon>Goodeidae</taxon>
        <taxon>Goodea</taxon>
    </lineage>
</organism>
<dbReference type="EMBL" id="JAHRIO010084399">
    <property type="protein sequence ID" value="MEQ2186541.1"/>
    <property type="molecule type" value="Genomic_DNA"/>
</dbReference>
<comment type="caution">
    <text evidence="1">The sequence shown here is derived from an EMBL/GenBank/DDBJ whole genome shotgun (WGS) entry which is preliminary data.</text>
</comment>
<protein>
    <submittedName>
        <fullName evidence="1">Uncharacterized protein</fullName>
    </submittedName>
</protein>
<proteinExistence type="predicted"/>
<dbReference type="Proteomes" id="UP001476798">
    <property type="component" value="Unassembled WGS sequence"/>
</dbReference>
<evidence type="ECO:0000313" key="2">
    <source>
        <dbReference type="Proteomes" id="UP001476798"/>
    </source>
</evidence>